<feature type="domain" description="CN hydrolase" evidence="2">
    <location>
        <begin position="2"/>
        <end position="255"/>
    </location>
</feature>
<evidence type="ECO:0000259" key="2">
    <source>
        <dbReference type="PROSITE" id="PS50263"/>
    </source>
</evidence>
<dbReference type="CDD" id="cd07572">
    <property type="entry name" value="nit"/>
    <property type="match status" value="1"/>
</dbReference>
<dbReference type="Proteomes" id="UP000078070">
    <property type="component" value="Chromosome"/>
</dbReference>
<dbReference type="InterPro" id="IPR003010">
    <property type="entry name" value="C-N_Hydrolase"/>
</dbReference>
<organism evidence="3 4">
    <name type="scientific">Marinobacterium aestuarii</name>
    <dbReference type="NCBI Taxonomy" id="1821621"/>
    <lineage>
        <taxon>Bacteria</taxon>
        <taxon>Pseudomonadati</taxon>
        <taxon>Pseudomonadota</taxon>
        <taxon>Gammaproteobacteria</taxon>
        <taxon>Oceanospirillales</taxon>
        <taxon>Oceanospirillaceae</taxon>
        <taxon>Marinobacterium</taxon>
    </lineage>
</organism>
<dbReference type="SUPFAM" id="SSF56317">
    <property type="entry name" value="Carbon-nitrogen hydrolase"/>
    <property type="match status" value="1"/>
</dbReference>
<reference evidence="3 4" key="2">
    <citation type="journal article" date="2018" name="Int. J. Syst. Evol. Microbiol.">
        <title>Marinobacterium aestuarii sp. nov., a benzene-degrading marine bacterium isolated from estuary sediment.</title>
        <authorList>
            <person name="Bae S.S."/>
            <person name="Jung J."/>
            <person name="Chung D."/>
            <person name="Baek K."/>
        </authorList>
    </citation>
    <scope>NUCLEOTIDE SEQUENCE [LARGE SCALE GENOMIC DNA]</scope>
    <source>
        <strain evidence="3 4">ST58-10</strain>
    </source>
</reference>
<sequence>MSRCAVIQMVSGPDFEVNLGTAERLVRAAAAEGARLVLLPENFALFDSSGLRALACAQGLGELQQRLGALAKSAGIWLVAGSVPLMLRDDGAEVADGRVRSASLVFDDQGRQRARYDKRHLFDVEVADAQQSYRESVYIEPGSEIVLVDTPCGRLGLSICYDLRFADHYQRLRDAGAELISVPSAFTAVTGAAHWELLLRARAVEFQCYVLGANQGGQHGKGRETWGHSMIVGPWGEVSASLALGEGWCSAEIDLDELRRLRQRMPVSAHRRITL</sequence>
<dbReference type="Pfam" id="PF00795">
    <property type="entry name" value="CN_hydrolase"/>
    <property type="match status" value="1"/>
</dbReference>
<dbReference type="GO" id="GO:0016811">
    <property type="term" value="F:hydrolase activity, acting on carbon-nitrogen (but not peptide) bonds, in linear amides"/>
    <property type="evidence" value="ECO:0007669"/>
    <property type="project" value="InterPro"/>
</dbReference>
<evidence type="ECO:0000256" key="1">
    <source>
        <dbReference type="ARBA" id="ARBA00022801"/>
    </source>
</evidence>
<dbReference type="InterPro" id="IPR036526">
    <property type="entry name" value="C-N_Hydrolase_sf"/>
</dbReference>
<dbReference type="EMBL" id="CP015839">
    <property type="protein sequence ID" value="ANG62043.1"/>
    <property type="molecule type" value="Genomic_DNA"/>
</dbReference>
<dbReference type="PROSITE" id="PS50263">
    <property type="entry name" value="CN_HYDROLASE"/>
    <property type="match status" value="1"/>
</dbReference>
<dbReference type="Gene3D" id="3.60.110.10">
    <property type="entry name" value="Carbon-nitrogen hydrolase"/>
    <property type="match status" value="1"/>
</dbReference>
<evidence type="ECO:0000313" key="3">
    <source>
        <dbReference type="EMBL" id="ANG62043.1"/>
    </source>
</evidence>
<dbReference type="AlphaFoldDB" id="A0A1A9EWY2"/>
<dbReference type="PANTHER" id="PTHR23088">
    <property type="entry name" value="NITRILASE-RELATED"/>
    <property type="match status" value="1"/>
</dbReference>
<accession>A0A1A9EWY2</accession>
<name>A0A1A9EWY2_9GAMM</name>
<protein>
    <submittedName>
        <fullName evidence="3">Carbon-nitrogen hydrolase</fullName>
    </submittedName>
</protein>
<dbReference type="RefSeq" id="WP_067379338.1">
    <property type="nucleotide sequence ID" value="NZ_CP015839.1"/>
</dbReference>
<proteinExistence type="predicted"/>
<dbReference type="InterPro" id="IPR045254">
    <property type="entry name" value="Nit1/2_C-N_Hydrolase"/>
</dbReference>
<reference evidence="4" key="1">
    <citation type="submission" date="2016-05" db="EMBL/GenBank/DDBJ databases">
        <authorList>
            <person name="Baek K."/>
            <person name="Yang S.-J."/>
        </authorList>
    </citation>
    <scope>NUCLEOTIDE SEQUENCE [LARGE SCALE GENOMIC DNA]</scope>
    <source>
        <strain evidence="4">ST58-10</strain>
    </source>
</reference>
<evidence type="ECO:0000313" key="4">
    <source>
        <dbReference type="Proteomes" id="UP000078070"/>
    </source>
</evidence>
<keyword evidence="4" id="KW-1185">Reference proteome</keyword>
<gene>
    <name evidence="3" type="ORF">A8C75_05750</name>
</gene>
<keyword evidence="1 3" id="KW-0378">Hydrolase</keyword>
<dbReference type="STRING" id="1821621.A8C75_05750"/>
<dbReference type="KEGG" id="mars:A8C75_05750"/>
<dbReference type="PANTHER" id="PTHR23088:SF27">
    <property type="entry name" value="DEAMINATED GLUTATHIONE AMIDASE"/>
    <property type="match status" value="1"/>
</dbReference>